<keyword evidence="8" id="KW-0560">Oxidoreductase</keyword>
<comment type="subcellular location">
    <subcellularLocation>
        <location evidence="2 5">Secreted</location>
    </subcellularLocation>
</comment>
<accession>A0A9P4PKG8</accession>
<comment type="domain">
    <text evidence="5">Has a modular structure: an endo-beta-1,4-glucanase catalytic module at the N-terminus, a linker rich in serines and threonines, and a C-terminal carbohydrate-binding module (CBM).</text>
</comment>
<dbReference type="AlphaFoldDB" id="A0A9P4PKG8"/>
<name>A0A9P4PKG8_9PLEO</name>
<comment type="cofactor">
    <cofactor evidence="1">
        <name>Cu(2+)</name>
        <dbReference type="ChEBI" id="CHEBI:29036"/>
    </cofactor>
</comment>
<protein>
    <recommendedName>
        <fullName evidence="5">AA9 family lytic polysaccharide monooxygenase</fullName>
        <ecNumber evidence="5">1.14.99.56</ecNumber>
    </recommendedName>
    <alternativeName>
        <fullName evidence="5">Endo-beta-1,4-glucanase</fullName>
    </alternativeName>
    <alternativeName>
        <fullName evidence="5">Glycosyl hydrolase 61 family protein</fullName>
    </alternativeName>
</protein>
<dbReference type="Pfam" id="PF03443">
    <property type="entry name" value="AA9"/>
    <property type="match status" value="1"/>
</dbReference>
<comment type="caution">
    <text evidence="8">The sequence shown here is derived from an EMBL/GenBank/DDBJ whole genome shotgun (WGS) entry which is preliminary data.</text>
</comment>
<dbReference type="OrthoDB" id="6038816at2759"/>
<keyword evidence="8" id="KW-0503">Monooxygenase</keyword>
<keyword evidence="4 5" id="KW-1015">Disulfide bond</keyword>
<feature type="domain" description="Auxiliary Activity family 9 catalytic" evidence="7">
    <location>
        <begin position="17"/>
        <end position="240"/>
    </location>
</feature>
<dbReference type="Gene3D" id="2.70.50.70">
    <property type="match status" value="1"/>
</dbReference>
<evidence type="ECO:0000256" key="3">
    <source>
        <dbReference type="ARBA" id="ARBA00022525"/>
    </source>
</evidence>
<comment type="function">
    <text evidence="5">Lytic polysaccharide monooxygenase (LMPO) that depolymerizes crystalline and amorphous polysaccharides via the oxidation of scissile alpha- or beta-(1-4)-glycosidic bonds, yielding C1 and/or C4 oxidation products. Catalysis by LPMOs requires the reduction of the active-site copper from Cu(II) to Cu(I) by a reducing agent and H(2)O(2) or O(2) as a cosubstrate.</text>
</comment>
<dbReference type="PANTHER" id="PTHR33353:SF2">
    <property type="entry name" value="ENDO-BETA-1,4-GLUCANASE D"/>
    <property type="match status" value="1"/>
</dbReference>
<feature type="signal peptide" evidence="6">
    <location>
        <begin position="1"/>
        <end position="16"/>
    </location>
</feature>
<gene>
    <name evidence="8" type="ORF">P171DRAFT_430996</name>
</gene>
<evidence type="ECO:0000256" key="1">
    <source>
        <dbReference type="ARBA" id="ARBA00001973"/>
    </source>
</evidence>
<dbReference type="EC" id="1.14.99.56" evidence="5"/>
<dbReference type="GO" id="GO:0030248">
    <property type="term" value="F:cellulose binding"/>
    <property type="evidence" value="ECO:0007669"/>
    <property type="project" value="UniProtKB-UniRule"/>
</dbReference>
<evidence type="ECO:0000259" key="7">
    <source>
        <dbReference type="Pfam" id="PF03443"/>
    </source>
</evidence>
<evidence type="ECO:0000313" key="8">
    <source>
        <dbReference type="EMBL" id="KAF2445602.1"/>
    </source>
</evidence>
<dbReference type="GO" id="GO:0004497">
    <property type="term" value="F:monooxygenase activity"/>
    <property type="evidence" value="ECO:0007669"/>
    <property type="project" value="UniProtKB-KW"/>
</dbReference>
<dbReference type="GO" id="GO:0008810">
    <property type="term" value="F:cellulase activity"/>
    <property type="evidence" value="ECO:0007669"/>
    <property type="project" value="UniProtKB-UniRule"/>
</dbReference>
<dbReference type="PANTHER" id="PTHR33353">
    <property type="entry name" value="PUTATIVE (AFU_ORTHOLOGUE AFUA_1G12560)-RELATED"/>
    <property type="match status" value="1"/>
</dbReference>
<feature type="chain" id="PRO_5040268324" description="AA9 family lytic polysaccharide monooxygenase" evidence="6">
    <location>
        <begin position="17"/>
        <end position="262"/>
    </location>
</feature>
<evidence type="ECO:0000256" key="2">
    <source>
        <dbReference type="ARBA" id="ARBA00004613"/>
    </source>
</evidence>
<dbReference type="InterPro" id="IPR005103">
    <property type="entry name" value="AA9_LPMO"/>
</dbReference>
<dbReference type="GO" id="GO:0030245">
    <property type="term" value="P:cellulose catabolic process"/>
    <property type="evidence" value="ECO:0007669"/>
    <property type="project" value="UniProtKB-UniRule"/>
</dbReference>
<sequence>MKPLTLLLLNASLVSAHWVTSTFIFNNQTTTPFEYVRAVSPNPSIPNSQIYDPNTDPDSADLICGRNASRGWLHPKVATVTAGDQVGFFVGVGLTSPPSMYHPGFASAWLSRVEDAGEGGLDGYQGEGGWYKIHQTAGRTSQSVDFEDPANKPYYDSLKALWGTFRSTSWNFTIPASTPAGKYLVRWEHIFPNPQDSQFYVNCAHVEIIGNKAGVEPDQEYKVKIPGVYTRGQEDVYFFSYDYGLKGSLDGFVPPKPDVWQG</sequence>
<dbReference type="InterPro" id="IPR049892">
    <property type="entry name" value="AA9"/>
</dbReference>
<keyword evidence="9" id="KW-1185">Reference proteome</keyword>
<evidence type="ECO:0000256" key="6">
    <source>
        <dbReference type="SAM" id="SignalP"/>
    </source>
</evidence>
<keyword evidence="5" id="KW-0136">Cellulose degradation</keyword>
<keyword evidence="5" id="KW-0624">Polysaccharide degradation</keyword>
<keyword evidence="6" id="KW-0732">Signal</keyword>
<organism evidence="8 9">
    <name type="scientific">Karstenula rhodostoma CBS 690.94</name>
    <dbReference type="NCBI Taxonomy" id="1392251"/>
    <lineage>
        <taxon>Eukaryota</taxon>
        <taxon>Fungi</taxon>
        <taxon>Dikarya</taxon>
        <taxon>Ascomycota</taxon>
        <taxon>Pezizomycotina</taxon>
        <taxon>Dothideomycetes</taxon>
        <taxon>Pleosporomycetidae</taxon>
        <taxon>Pleosporales</taxon>
        <taxon>Massarineae</taxon>
        <taxon>Didymosphaeriaceae</taxon>
        <taxon>Karstenula</taxon>
    </lineage>
</organism>
<keyword evidence="5" id="KW-0119">Carbohydrate metabolism</keyword>
<dbReference type="EMBL" id="MU001499">
    <property type="protein sequence ID" value="KAF2445602.1"/>
    <property type="molecule type" value="Genomic_DNA"/>
</dbReference>
<dbReference type="Proteomes" id="UP000799764">
    <property type="component" value="Unassembled WGS sequence"/>
</dbReference>
<reference evidence="8" key="1">
    <citation type="journal article" date="2020" name="Stud. Mycol.">
        <title>101 Dothideomycetes genomes: a test case for predicting lifestyles and emergence of pathogens.</title>
        <authorList>
            <person name="Haridas S."/>
            <person name="Albert R."/>
            <person name="Binder M."/>
            <person name="Bloem J."/>
            <person name="Labutti K."/>
            <person name="Salamov A."/>
            <person name="Andreopoulos B."/>
            <person name="Baker S."/>
            <person name="Barry K."/>
            <person name="Bills G."/>
            <person name="Bluhm B."/>
            <person name="Cannon C."/>
            <person name="Castanera R."/>
            <person name="Culley D."/>
            <person name="Daum C."/>
            <person name="Ezra D."/>
            <person name="Gonzalez J."/>
            <person name="Henrissat B."/>
            <person name="Kuo A."/>
            <person name="Liang C."/>
            <person name="Lipzen A."/>
            <person name="Lutzoni F."/>
            <person name="Magnuson J."/>
            <person name="Mondo S."/>
            <person name="Nolan M."/>
            <person name="Ohm R."/>
            <person name="Pangilinan J."/>
            <person name="Park H.-J."/>
            <person name="Ramirez L."/>
            <person name="Alfaro M."/>
            <person name="Sun H."/>
            <person name="Tritt A."/>
            <person name="Yoshinaga Y."/>
            <person name="Zwiers L.-H."/>
            <person name="Turgeon B."/>
            <person name="Goodwin S."/>
            <person name="Spatafora J."/>
            <person name="Crous P."/>
            <person name="Grigoriev I."/>
        </authorList>
    </citation>
    <scope>NUCLEOTIDE SEQUENCE</scope>
    <source>
        <strain evidence="8">CBS 690.94</strain>
    </source>
</reference>
<dbReference type="GO" id="GO:0005576">
    <property type="term" value="C:extracellular region"/>
    <property type="evidence" value="ECO:0007669"/>
    <property type="project" value="UniProtKB-SubCell"/>
</dbReference>
<comment type="catalytic activity">
    <reaction evidence="5">
        <text>[(1-&gt;4)-beta-D-glucosyl]n+m + reduced acceptor + O2 = 4-dehydro-beta-D-glucosyl-[(1-&gt;4)-beta-D-glucosyl]n-1 + [(1-&gt;4)-beta-D-glucosyl]m + acceptor + H2O.</text>
        <dbReference type="EC" id="1.14.99.56"/>
    </reaction>
</comment>
<evidence type="ECO:0000256" key="4">
    <source>
        <dbReference type="ARBA" id="ARBA00023157"/>
    </source>
</evidence>
<keyword evidence="3 5" id="KW-0964">Secreted</keyword>
<evidence type="ECO:0000313" key="9">
    <source>
        <dbReference type="Proteomes" id="UP000799764"/>
    </source>
</evidence>
<proteinExistence type="predicted"/>
<evidence type="ECO:0000256" key="5">
    <source>
        <dbReference type="RuleBase" id="RU368122"/>
    </source>
</evidence>